<sequence length="146" mass="17300">MELFSRKYNVKSLISSNKIGRSSVIYSRLSTPITEHSVHYDDRTDPDFPRLAPPARSLYDIPRGYNVQRPQDYDFRRGLRQLPTQYAYTVSDPRLPQQYTVGFATTAPVYYYQLSSTFPSWSPAYHSYFGYYDQNRNTYYLTRSKW</sequence>
<evidence type="ECO:0000313" key="2">
    <source>
        <dbReference type="Proteomes" id="UP000274131"/>
    </source>
</evidence>
<dbReference type="Proteomes" id="UP000274131">
    <property type="component" value="Unassembled WGS sequence"/>
</dbReference>
<reference evidence="1 2" key="2">
    <citation type="submission" date="2018-10" db="EMBL/GenBank/DDBJ databases">
        <authorList>
            <consortium name="Pathogen Informatics"/>
        </authorList>
    </citation>
    <scope>NUCLEOTIDE SEQUENCE [LARGE SCALE GENOMIC DNA]</scope>
</reference>
<organism evidence="3">
    <name type="scientific">Enterobius vermicularis</name>
    <name type="common">Human pinworm</name>
    <dbReference type="NCBI Taxonomy" id="51028"/>
    <lineage>
        <taxon>Eukaryota</taxon>
        <taxon>Metazoa</taxon>
        <taxon>Ecdysozoa</taxon>
        <taxon>Nematoda</taxon>
        <taxon>Chromadorea</taxon>
        <taxon>Rhabditida</taxon>
        <taxon>Spirurina</taxon>
        <taxon>Oxyuridomorpha</taxon>
        <taxon>Oxyuroidea</taxon>
        <taxon>Oxyuridae</taxon>
        <taxon>Enterobius</taxon>
    </lineage>
</organism>
<gene>
    <name evidence="1" type="ORF">EVEC_LOCUS1782</name>
</gene>
<evidence type="ECO:0000313" key="3">
    <source>
        <dbReference type="WBParaSite" id="EVEC_0000207401-mRNA-1"/>
    </source>
</evidence>
<name>A0A0N4UX33_ENTVE</name>
<reference evidence="3" key="1">
    <citation type="submission" date="2017-02" db="UniProtKB">
        <authorList>
            <consortium name="WormBaseParasite"/>
        </authorList>
    </citation>
    <scope>IDENTIFICATION</scope>
</reference>
<evidence type="ECO:0000313" key="1">
    <source>
        <dbReference type="EMBL" id="VDD86639.1"/>
    </source>
</evidence>
<dbReference type="OrthoDB" id="5848256at2759"/>
<protein>
    <submittedName>
        <fullName evidence="3">OCRE domain-containing protein</fullName>
    </submittedName>
</protein>
<dbReference type="EMBL" id="UXUI01007265">
    <property type="protein sequence ID" value="VDD86639.1"/>
    <property type="molecule type" value="Genomic_DNA"/>
</dbReference>
<dbReference type="WBParaSite" id="EVEC_0000207401-mRNA-1">
    <property type="protein sequence ID" value="EVEC_0000207401-mRNA-1"/>
    <property type="gene ID" value="EVEC_0000207401"/>
</dbReference>
<proteinExistence type="predicted"/>
<keyword evidence="2" id="KW-1185">Reference proteome</keyword>
<dbReference type="AlphaFoldDB" id="A0A0N4UX33"/>
<accession>A0A0N4UX33</accession>